<dbReference type="Proteomes" id="UP001151760">
    <property type="component" value="Unassembled WGS sequence"/>
</dbReference>
<feature type="compositionally biased region" description="Basic and acidic residues" evidence="1">
    <location>
        <begin position="279"/>
        <end position="295"/>
    </location>
</feature>
<dbReference type="PANTHER" id="PTHR11439">
    <property type="entry name" value="GAG-POL-RELATED RETROTRANSPOSON"/>
    <property type="match status" value="1"/>
</dbReference>
<proteinExistence type="predicted"/>
<comment type="caution">
    <text evidence="2">The sequence shown here is derived from an EMBL/GenBank/DDBJ whole genome shotgun (WGS) entry which is preliminary data.</text>
</comment>
<feature type="compositionally biased region" description="Polar residues" evidence="1">
    <location>
        <begin position="147"/>
        <end position="166"/>
    </location>
</feature>
<protein>
    <submittedName>
        <fullName evidence="2">Uncharacterized protein</fullName>
    </submittedName>
</protein>
<keyword evidence="3" id="KW-1185">Reference proteome</keyword>
<evidence type="ECO:0000313" key="2">
    <source>
        <dbReference type="EMBL" id="GJU03271.1"/>
    </source>
</evidence>
<organism evidence="2 3">
    <name type="scientific">Tanacetum coccineum</name>
    <dbReference type="NCBI Taxonomy" id="301880"/>
    <lineage>
        <taxon>Eukaryota</taxon>
        <taxon>Viridiplantae</taxon>
        <taxon>Streptophyta</taxon>
        <taxon>Embryophyta</taxon>
        <taxon>Tracheophyta</taxon>
        <taxon>Spermatophyta</taxon>
        <taxon>Magnoliopsida</taxon>
        <taxon>eudicotyledons</taxon>
        <taxon>Gunneridae</taxon>
        <taxon>Pentapetalae</taxon>
        <taxon>asterids</taxon>
        <taxon>campanulids</taxon>
        <taxon>Asterales</taxon>
        <taxon>Asteraceae</taxon>
        <taxon>Asteroideae</taxon>
        <taxon>Anthemideae</taxon>
        <taxon>Anthemidinae</taxon>
        <taxon>Tanacetum</taxon>
    </lineage>
</organism>
<reference evidence="2" key="2">
    <citation type="submission" date="2022-01" db="EMBL/GenBank/DDBJ databases">
        <authorList>
            <person name="Yamashiro T."/>
            <person name="Shiraishi A."/>
            <person name="Satake H."/>
            <person name="Nakayama K."/>
        </authorList>
    </citation>
    <scope>NUCLEOTIDE SEQUENCE</scope>
</reference>
<dbReference type="PANTHER" id="PTHR11439:SF495">
    <property type="entry name" value="REVERSE TRANSCRIPTASE, RNA-DEPENDENT DNA POLYMERASE-RELATED"/>
    <property type="match status" value="1"/>
</dbReference>
<feature type="region of interest" description="Disordered" evidence="1">
    <location>
        <begin position="147"/>
        <end position="183"/>
    </location>
</feature>
<sequence>MSTVEAKFVSLSACCAQVIWMRTQLLDYAHKYNRIPMYYDSKSAIAISCNPVQHSKTKHIDIRYHFIKEHVEKGTVELYFVGTEYQLMDLFTKALPKERFEYLVHRIGRHKDKVGMQIPDWMITEEMKHTEHYRMYAEVFGLDVPLTQSQPTESTQGTHRTPSAPRSPTPKKDTAESSAPKRSTVIRFCLPERRSTRLTPPVPVPNVEKADEIILQDTLQVSLAEHKSREEQEARENVELVNKHLASEEIEKLVEGSENVIDDSLPPRNDEPQIPGTRLEPRSDKESPEVERTNDEEVEVTNVVIPVNVNEEEDE</sequence>
<name>A0ABQ5IT76_9ASTR</name>
<gene>
    <name evidence="2" type="ORF">Tco_1113609</name>
</gene>
<reference evidence="2" key="1">
    <citation type="journal article" date="2022" name="Int. J. Mol. Sci.">
        <title>Draft Genome of Tanacetum Coccineum: Genomic Comparison of Closely Related Tanacetum-Family Plants.</title>
        <authorList>
            <person name="Yamashiro T."/>
            <person name="Shiraishi A."/>
            <person name="Nakayama K."/>
            <person name="Satake H."/>
        </authorList>
    </citation>
    <scope>NUCLEOTIDE SEQUENCE</scope>
</reference>
<evidence type="ECO:0000313" key="3">
    <source>
        <dbReference type="Proteomes" id="UP001151760"/>
    </source>
</evidence>
<dbReference type="EMBL" id="BQNB010021135">
    <property type="protein sequence ID" value="GJU03271.1"/>
    <property type="molecule type" value="Genomic_DNA"/>
</dbReference>
<accession>A0ABQ5IT76</accession>
<dbReference type="CDD" id="cd09272">
    <property type="entry name" value="RNase_HI_RT_Ty1"/>
    <property type="match status" value="1"/>
</dbReference>
<feature type="region of interest" description="Disordered" evidence="1">
    <location>
        <begin position="257"/>
        <end position="299"/>
    </location>
</feature>
<evidence type="ECO:0000256" key="1">
    <source>
        <dbReference type="SAM" id="MobiDB-lite"/>
    </source>
</evidence>